<dbReference type="Proteomes" id="UP000314294">
    <property type="component" value="Unassembled WGS sequence"/>
</dbReference>
<proteinExistence type="predicted"/>
<dbReference type="EMBL" id="SRLO01001190">
    <property type="protein sequence ID" value="TNN40438.1"/>
    <property type="molecule type" value="Genomic_DNA"/>
</dbReference>
<dbReference type="AlphaFoldDB" id="A0A4Z2FGX3"/>
<reference evidence="2 3" key="1">
    <citation type="submission" date="2019-03" db="EMBL/GenBank/DDBJ databases">
        <title>First draft genome of Liparis tanakae, snailfish: a comprehensive survey of snailfish specific genes.</title>
        <authorList>
            <person name="Kim W."/>
            <person name="Song I."/>
            <person name="Jeong J.-H."/>
            <person name="Kim D."/>
            <person name="Kim S."/>
            <person name="Ryu S."/>
            <person name="Song J.Y."/>
            <person name="Lee S.K."/>
        </authorList>
    </citation>
    <scope>NUCLEOTIDE SEQUENCE [LARGE SCALE GENOMIC DNA]</scope>
    <source>
        <tissue evidence="2">Muscle</tissue>
    </source>
</reference>
<evidence type="ECO:0000313" key="3">
    <source>
        <dbReference type="Proteomes" id="UP000314294"/>
    </source>
</evidence>
<protein>
    <submittedName>
        <fullName evidence="2">Uncharacterized protein</fullName>
    </submittedName>
</protein>
<name>A0A4Z2FGX3_9TELE</name>
<keyword evidence="3" id="KW-1185">Reference proteome</keyword>
<evidence type="ECO:0000313" key="2">
    <source>
        <dbReference type="EMBL" id="TNN40438.1"/>
    </source>
</evidence>
<organism evidence="2 3">
    <name type="scientific">Liparis tanakae</name>
    <name type="common">Tanaka's snailfish</name>
    <dbReference type="NCBI Taxonomy" id="230148"/>
    <lineage>
        <taxon>Eukaryota</taxon>
        <taxon>Metazoa</taxon>
        <taxon>Chordata</taxon>
        <taxon>Craniata</taxon>
        <taxon>Vertebrata</taxon>
        <taxon>Euteleostomi</taxon>
        <taxon>Actinopterygii</taxon>
        <taxon>Neopterygii</taxon>
        <taxon>Teleostei</taxon>
        <taxon>Neoteleostei</taxon>
        <taxon>Acanthomorphata</taxon>
        <taxon>Eupercaria</taxon>
        <taxon>Perciformes</taxon>
        <taxon>Cottioidei</taxon>
        <taxon>Cottales</taxon>
        <taxon>Liparidae</taxon>
        <taxon>Liparis</taxon>
    </lineage>
</organism>
<gene>
    <name evidence="2" type="ORF">EYF80_049402</name>
</gene>
<comment type="caution">
    <text evidence="2">The sequence shown here is derived from an EMBL/GenBank/DDBJ whole genome shotgun (WGS) entry which is preliminary data.</text>
</comment>
<feature type="region of interest" description="Disordered" evidence="1">
    <location>
        <begin position="1"/>
        <end position="24"/>
    </location>
</feature>
<accession>A0A4Z2FGX3</accession>
<sequence>MDGSGARPLVLQRPDTPRADGSGVRARAPISLCASVPSVLECVGEREPPEECGALPSGRRVGNGLFGGSSAGPHHYRLIAHKKSAKCYLRTCEAGGWSGDGAKTPEKLEELNNLNMKEYI</sequence>
<evidence type="ECO:0000256" key="1">
    <source>
        <dbReference type="SAM" id="MobiDB-lite"/>
    </source>
</evidence>